<sequence>PDPNKTAATASVPNMAIIIVGRPSSKPNAFRSKRSQAKKVTTRKAAIPVKASA</sequence>
<feature type="non-terminal residue" evidence="2">
    <location>
        <position position="1"/>
    </location>
</feature>
<gene>
    <name evidence="2" type="ORF">S06H3_19257</name>
</gene>
<accession>X1KDA2</accession>
<evidence type="ECO:0000313" key="2">
    <source>
        <dbReference type="EMBL" id="GAI04643.1"/>
    </source>
</evidence>
<organism evidence="2">
    <name type="scientific">marine sediment metagenome</name>
    <dbReference type="NCBI Taxonomy" id="412755"/>
    <lineage>
        <taxon>unclassified sequences</taxon>
        <taxon>metagenomes</taxon>
        <taxon>ecological metagenomes</taxon>
    </lineage>
</organism>
<protein>
    <submittedName>
        <fullName evidence="2">Uncharacterized protein</fullName>
    </submittedName>
</protein>
<reference evidence="2" key="1">
    <citation type="journal article" date="2014" name="Front. Microbiol.">
        <title>High frequency of phylogenetically diverse reductive dehalogenase-homologous genes in deep subseafloor sedimentary metagenomes.</title>
        <authorList>
            <person name="Kawai M."/>
            <person name="Futagami T."/>
            <person name="Toyoda A."/>
            <person name="Takaki Y."/>
            <person name="Nishi S."/>
            <person name="Hori S."/>
            <person name="Arai W."/>
            <person name="Tsubouchi T."/>
            <person name="Morono Y."/>
            <person name="Uchiyama I."/>
            <person name="Ito T."/>
            <person name="Fujiyama A."/>
            <person name="Inagaki F."/>
            <person name="Takami H."/>
        </authorList>
    </citation>
    <scope>NUCLEOTIDE SEQUENCE</scope>
    <source>
        <strain evidence="2">Expedition CK06-06</strain>
    </source>
</reference>
<dbReference type="AlphaFoldDB" id="X1KDA2"/>
<feature type="compositionally biased region" description="Basic residues" evidence="1">
    <location>
        <begin position="31"/>
        <end position="42"/>
    </location>
</feature>
<name>X1KDA2_9ZZZZ</name>
<feature type="region of interest" description="Disordered" evidence="1">
    <location>
        <begin position="25"/>
        <end position="53"/>
    </location>
</feature>
<comment type="caution">
    <text evidence="2">The sequence shown here is derived from an EMBL/GenBank/DDBJ whole genome shotgun (WGS) entry which is preliminary data.</text>
</comment>
<dbReference type="EMBL" id="BARV01009840">
    <property type="protein sequence ID" value="GAI04643.1"/>
    <property type="molecule type" value="Genomic_DNA"/>
</dbReference>
<evidence type="ECO:0000256" key="1">
    <source>
        <dbReference type="SAM" id="MobiDB-lite"/>
    </source>
</evidence>
<proteinExistence type="predicted"/>